<accession>A0AAD5BJU3</accession>
<keyword evidence="1" id="KW-0547">Nucleotide-binding</keyword>
<dbReference type="SUPFAM" id="SSF56801">
    <property type="entry name" value="Acetyl-CoA synthetase-like"/>
    <property type="match status" value="1"/>
</dbReference>
<dbReference type="GO" id="GO:0004467">
    <property type="term" value="F:long-chain fatty acid-CoA ligase activity"/>
    <property type="evidence" value="ECO:0007669"/>
    <property type="project" value="TreeGrafter"/>
</dbReference>
<dbReference type="GO" id="GO:0016020">
    <property type="term" value="C:membrane"/>
    <property type="evidence" value="ECO:0007669"/>
    <property type="project" value="TreeGrafter"/>
</dbReference>
<comment type="caution">
    <text evidence="4">The sequence shown here is derived from an EMBL/GenBank/DDBJ whole genome shotgun (WGS) entry which is preliminary data.</text>
</comment>
<evidence type="ECO:0000256" key="1">
    <source>
        <dbReference type="ARBA" id="ARBA00022741"/>
    </source>
</evidence>
<organism evidence="4 5">
    <name type="scientific">Candida theae</name>
    <dbReference type="NCBI Taxonomy" id="1198502"/>
    <lineage>
        <taxon>Eukaryota</taxon>
        <taxon>Fungi</taxon>
        <taxon>Dikarya</taxon>
        <taxon>Ascomycota</taxon>
        <taxon>Saccharomycotina</taxon>
        <taxon>Pichiomycetes</taxon>
        <taxon>Debaryomycetaceae</taxon>
        <taxon>Candida/Lodderomyces clade</taxon>
        <taxon>Candida</taxon>
    </lineage>
</organism>
<keyword evidence="5" id="KW-1185">Reference proteome</keyword>
<dbReference type="AlphaFoldDB" id="A0AAD5BJU3"/>
<dbReference type="InterPro" id="IPR000873">
    <property type="entry name" value="AMP-dep_synth/lig_dom"/>
</dbReference>
<dbReference type="GO" id="GO:0005524">
    <property type="term" value="F:ATP binding"/>
    <property type="evidence" value="ECO:0007669"/>
    <property type="project" value="UniProtKB-KW"/>
</dbReference>
<feature type="domain" description="AMP-dependent synthetase/ligase" evidence="3">
    <location>
        <begin position="178"/>
        <end position="560"/>
    </location>
</feature>
<name>A0AAD5BJU3_9ASCO</name>
<gene>
    <name evidence="4" type="ORF">KGF57_000331</name>
</gene>
<dbReference type="Gene3D" id="3.40.50.12780">
    <property type="entry name" value="N-terminal domain of ligase-like"/>
    <property type="match status" value="1"/>
</dbReference>
<evidence type="ECO:0000259" key="3">
    <source>
        <dbReference type="Pfam" id="PF00501"/>
    </source>
</evidence>
<dbReference type="RefSeq" id="XP_051611168.1">
    <property type="nucleotide sequence ID" value="XM_051752715.1"/>
</dbReference>
<evidence type="ECO:0000256" key="2">
    <source>
        <dbReference type="ARBA" id="ARBA00022840"/>
    </source>
</evidence>
<dbReference type="PANTHER" id="PTHR43272:SF33">
    <property type="entry name" value="AMP-BINDING DOMAIN-CONTAINING PROTEIN-RELATED"/>
    <property type="match status" value="1"/>
</dbReference>
<evidence type="ECO:0000313" key="4">
    <source>
        <dbReference type="EMBL" id="KAI5967603.1"/>
    </source>
</evidence>
<dbReference type="EMBL" id="JAIHNG010000026">
    <property type="protein sequence ID" value="KAI5967603.1"/>
    <property type="molecule type" value="Genomic_DNA"/>
</dbReference>
<dbReference type="GeneID" id="76148391"/>
<sequence length="750" mass="83624">MRGIGVEDSGGVTSRHCSKVTIVTFDCILNMAALFKEKPEHIWNTISEDFPLNPSLRDRAVPLAGSKVPGYSPIYRNVYSQKELKSVPYPGITTLYDTFELCAANNGDKPAFGHRVQKEDGKFGEYVWQDYNTVQKRRNNLGSGLFFVLENNPYKTDSEAHKKLKYDPLSDESFVLTMFSHNRPEWALADLMSAAYSITNTALYDTLGPDTSKYILNLTECPVVLCSKDKVKVLVELKEKNPEALSNLICIVSMDDLTTDDAPLKNYCHDHNISLFDYKQVEKLGEINPLDPIPPKPETTFTITFTSGTTGANPKGVLLTHENAVAGVTFSLSAIPLPKLYPTFYSFLPLAHIYERLNLHFATALGAAIGYPQGRSPLTLLEDVQVLQPDILSLVPRVLTKLEAGIKAQTINNDENPILKSLFTKAINAKMELITNPANENTNPSHLLYDRVLGLLRKKMGMGKLVGFVTGAAPISPETVKFLKASLNCGLGQGYGMSETFSGIMASSIHETEASSCGPVCITTEVKTRDLPEMGYTSKDEGGPRGELLVRGPQIFREYYKNPEETAKSFDEEGWFHTGDVARIDARTGRTWIIDRVKNFFKLAQGEYVTPERIENTYLSCFPYLAQMFVHGDSLRTHLVGVVGVDPVSITSYIKGRHNETINDPADLVRFFGDPQRKRQLLIDMNASLGDKLQGFEKLHNIEVDIEPLSLEKNLITPTMKIKRPVCTKYFKQTLDKLYEEGSLIKGDKL</sequence>
<dbReference type="InterPro" id="IPR042099">
    <property type="entry name" value="ANL_N_sf"/>
</dbReference>
<proteinExistence type="predicted"/>
<dbReference type="GO" id="GO:0005783">
    <property type="term" value="C:endoplasmic reticulum"/>
    <property type="evidence" value="ECO:0007669"/>
    <property type="project" value="TreeGrafter"/>
</dbReference>
<dbReference type="PANTHER" id="PTHR43272">
    <property type="entry name" value="LONG-CHAIN-FATTY-ACID--COA LIGASE"/>
    <property type="match status" value="1"/>
</dbReference>
<reference evidence="4 5" key="1">
    <citation type="journal article" date="2022" name="DNA Res.">
        <title>Genome analysis of five recently described species of the CUG-Ser clade uncovers Candida theae as a new hybrid lineage with pathogenic potential in the Candida parapsilosis species complex.</title>
        <authorList>
            <person name="Mixao V."/>
            <person name="Del Olmo V."/>
            <person name="Hegedusova E."/>
            <person name="Saus E."/>
            <person name="Pryszcz L."/>
            <person name="Cillingova A."/>
            <person name="Nosek J."/>
            <person name="Gabaldon T."/>
        </authorList>
    </citation>
    <scope>NUCLEOTIDE SEQUENCE [LARGE SCALE GENOMIC DNA]</scope>
    <source>
        <strain evidence="4 5">CBS 12239</strain>
    </source>
</reference>
<dbReference type="Proteomes" id="UP001204833">
    <property type="component" value="Unassembled WGS sequence"/>
</dbReference>
<protein>
    <recommendedName>
        <fullName evidence="3">AMP-dependent synthetase/ligase domain-containing protein</fullName>
    </recommendedName>
</protein>
<evidence type="ECO:0000313" key="5">
    <source>
        <dbReference type="Proteomes" id="UP001204833"/>
    </source>
</evidence>
<dbReference type="Pfam" id="PF00501">
    <property type="entry name" value="AMP-binding"/>
    <property type="match status" value="1"/>
</dbReference>
<keyword evidence="2" id="KW-0067">ATP-binding</keyword>